<dbReference type="InterPro" id="IPR049237">
    <property type="entry name" value="DUF2264_C"/>
</dbReference>
<evidence type="ECO:0000259" key="2">
    <source>
        <dbReference type="Pfam" id="PF10022"/>
    </source>
</evidence>
<feature type="compositionally biased region" description="Gly residues" evidence="1">
    <location>
        <begin position="575"/>
        <end position="593"/>
    </location>
</feature>
<evidence type="ECO:0000313" key="4">
    <source>
        <dbReference type="EMBL" id="GAA3042426.1"/>
    </source>
</evidence>
<dbReference type="RefSeq" id="WP_344908385.1">
    <property type="nucleotide sequence ID" value="NZ_BAAAWD010000032.1"/>
</dbReference>
<feature type="domain" description="DUF2264" evidence="2">
    <location>
        <begin position="13"/>
        <end position="354"/>
    </location>
</feature>
<feature type="domain" description="DUF2264" evidence="3">
    <location>
        <begin position="374"/>
        <end position="560"/>
    </location>
</feature>
<accession>A0ABP6LJC1</accession>
<dbReference type="InterPro" id="IPR049349">
    <property type="entry name" value="DUF2264_N"/>
</dbReference>
<proteinExistence type="predicted"/>
<dbReference type="PIRSF" id="PIRSF014753">
    <property type="entry name" value="UCP014753"/>
    <property type="match status" value="1"/>
</dbReference>
<evidence type="ECO:0000259" key="3">
    <source>
        <dbReference type="Pfam" id="PF20938"/>
    </source>
</evidence>
<evidence type="ECO:0000256" key="1">
    <source>
        <dbReference type="SAM" id="MobiDB-lite"/>
    </source>
</evidence>
<evidence type="ECO:0000313" key="5">
    <source>
        <dbReference type="Proteomes" id="UP001499930"/>
    </source>
</evidence>
<comment type="caution">
    <text evidence="4">The sequence shown here is derived from an EMBL/GenBank/DDBJ whole genome shotgun (WGS) entry which is preliminary data.</text>
</comment>
<name>A0ABP6LJC1_9ACTN</name>
<sequence length="666" mass="71535">MIPAGAGSGAPRDREDVRELVTGLVEPLVPRLSPGRARLRLGVNAAHYPDAAAELEAFARPLWGLAPLAAGGGSFGHWELWRAGLAAGTDPGHEEFWGPVTDVDQRLVETAAIGLALAIAPERVWDPLTGRERDRLAAWLTGALTVRPADNNWHFFPVLVGLGLDRAGVRFDPAPVRAHLERLESFALGGGWYSDGPTAQRDYYVPFAMHYYGLVYAALAGDHDPGRAERLRERAASFALDFQHWFTRDGDAVPFGRSLTYRFAQGAFWGALAFAGVEALPWGEVRGHLMRHLRRWRERPILDAAGLLTVGYGYAQPTLAEQYNAPGSPYWALKASLPLALPAEHPFWTAAEEPARPLAEVGVQPHAGAALMRCEQGRQVVMLSAGQHNTWVRHGAAKYAKFAYSTHFGFSVPGGSWGLEQGAFDSTLALSDDGTHWRPCEVPRDFSVRDGLLHARWSPWPDVEVDTWLLPHPPWHLRVHRLRTGRRLLSAEGAFAVDRDPAARHAAAGPGHARVDSPAGLCVIEDLTGARTGELVHALPGTNVMVPRTVIPTLRGEHGPGFGEHGSDGHRSDGPGSGGRGPGGSRPGTGGPGEHWLACAVLGLSGLGPLEPGPHEPGPQEPGPHEPGWHALGSHESPAGGLRGPRPPGIEVVSALLPDGHPFRVP</sequence>
<dbReference type="PANTHER" id="PTHR35339:SF4">
    <property type="entry name" value="LINALOOL DEHYDRATASE_ISOMERASE DOMAIN-CONTAINING PROTEIN"/>
    <property type="match status" value="1"/>
</dbReference>
<keyword evidence="5" id="KW-1185">Reference proteome</keyword>
<reference evidence="5" key="1">
    <citation type="journal article" date="2019" name="Int. J. Syst. Evol. Microbiol.">
        <title>The Global Catalogue of Microorganisms (GCM) 10K type strain sequencing project: providing services to taxonomists for standard genome sequencing and annotation.</title>
        <authorList>
            <consortium name="The Broad Institute Genomics Platform"/>
            <consortium name="The Broad Institute Genome Sequencing Center for Infectious Disease"/>
            <person name="Wu L."/>
            <person name="Ma J."/>
        </authorList>
    </citation>
    <scope>NUCLEOTIDE SEQUENCE [LARGE SCALE GENOMIC DNA]</scope>
    <source>
        <strain evidence="5">JCM 3106</strain>
    </source>
</reference>
<dbReference type="Proteomes" id="UP001499930">
    <property type="component" value="Unassembled WGS sequence"/>
</dbReference>
<dbReference type="Pfam" id="PF10022">
    <property type="entry name" value="DUF2264"/>
    <property type="match status" value="1"/>
</dbReference>
<dbReference type="Pfam" id="PF20938">
    <property type="entry name" value="DUF2264_C"/>
    <property type="match status" value="1"/>
</dbReference>
<protein>
    <submittedName>
        <fullName evidence="4">DUF2264 domain-containing protein</fullName>
    </submittedName>
</protein>
<dbReference type="EMBL" id="BAAAWD010000032">
    <property type="protein sequence ID" value="GAA3042426.1"/>
    <property type="molecule type" value="Genomic_DNA"/>
</dbReference>
<dbReference type="PANTHER" id="PTHR35339">
    <property type="entry name" value="LINALOOL DEHYDRATASE_ISOMERASE DOMAIN-CONTAINING PROTEIN"/>
    <property type="match status" value="1"/>
</dbReference>
<organism evidence="4 5">
    <name type="scientific">Streptosporangium longisporum</name>
    <dbReference type="NCBI Taxonomy" id="46187"/>
    <lineage>
        <taxon>Bacteria</taxon>
        <taxon>Bacillati</taxon>
        <taxon>Actinomycetota</taxon>
        <taxon>Actinomycetes</taxon>
        <taxon>Streptosporangiales</taxon>
        <taxon>Streptosporangiaceae</taxon>
        <taxon>Streptosporangium</taxon>
    </lineage>
</organism>
<dbReference type="InterPro" id="IPR016624">
    <property type="entry name" value="UCP014753"/>
</dbReference>
<gene>
    <name evidence="4" type="ORF">GCM10017559_84330</name>
</gene>
<feature type="region of interest" description="Disordered" evidence="1">
    <location>
        <begin position="553"/>
        <end position="666"/>
    </location>
</feature>
<feature type="compositionally biased region" description="Pro residues" evidence="1">
    <location>
        <begin position="611"/>
        <end position="622"/>
    </location>
</feature>